<dbReference type="SUPFAM" id="SSF52540">
    <property type="entry name" value="P-loop containing nucleoside triphosphate hydrolases"/>
    <property type="match status" value="1"/>
</dbReference>
<evidence type="ECO:0000313" key="4">
    <source>
        <dbReference type="Proteomes" id="UP000199150"/>
    </source>
</evidence>
<feature type="domain" description="Endonuclease GajA/Old nuclease/RecF-like AAA" evidence="1">
    <location>
        <begin position="1"/>
        <end position="45"/>
    </location>
</feature>
<dbReference type="PANTHER" id="PTHR43581">
    <property type="entry name" value="ATP/GTP PHOSPHATASE"/>
    <property type="match status" value="1"/>
</dbReference>
<name>A0A1G4S313_9CAUL</name>
<dbReference type="PANTHER" id="PTHR43581:SF4">
    <property type="entry name" value="ATP_GTP PHOSPHATASE"/>
    <property type="match status" value="1"/>
</dbReference>
<dbReference type="GO" id="GO:0005524">
    <property type="term" value="F:ATP binding"/>
    <property type="evidence" value="ECO:0007669"/>
    <property type="project" value="InterPro"/>
</dbReference>
<dbReference type="InterPro" id="IPR003959">
    <property type="entry name" value="ATPase_AAA_core"/>
</dbReference>
<dbReference type="InterPro" id="IPR041685">
    <property type="entry name" value="AAA_GajA/Old/RecF-like"/>
</dbReference>
<sequence>MIKRVVLKNFKKFRETTFNLLPNGVTFLAGGNNSGKSTLLQALAIWEFCRGVLEMERGRQSLLTGYTKQGLGLSDDEFSPIAIASLKHLWTNLKTQAPGVDGYSLTIKCEWDDIVGAEKHLMISLALANDRLFIKAGSTNLTVEDEIPTLAYLPPFAGIGSRENFMSGAERRAMTGRGLAGGVIRNLLHDMHRENEEERSRLKVGRTKIKNSDLARLRAENSWEILQTNLAQIFRTQLEVVPFNSIYHSYIKVNCIKGAFDGVKFSRYKGYNARDLMAEGSGFLQWLSVYVLALNPSVSTILLDEPDAHLHPSLQAQLIDRLQKIAIEKGKQVLLATHSTEILRWADHLQVMSFSGGGAKYLTASDQKVGLFLGLGSDYAPKIDPLRRTRRLLIVENISDERMLKKWAEKIGLNWPQNIIAWPWTGGNSERKQLFLQLKAEIPELRAISIRDRDDQALNQVDQESLRDKTVDNANEDLVLRVWRRRHIENYVLFPPAIARASARNLHEVDQLMAEHALVVPQNFVAKDTALAMLDARGKEICGKGNQSIKAVLGVTPLQIASAMEPEEVPEDVRTLIEQIIALCA</sequence>
<dbReference type="EMBL" id="FMTS01000003">
    <property type="protein sequence ID" value="SCW63381.1"/>
    <property type="molecule type" value="Genomic_DNA"/>
</dbReference>
<dbReference type="RefSeq" id="WP_090648064.1">
    <property type="nucleotide sequence ID" value="NZ_CBCRYE010000001.1"/>
</dbReference>
<dbReference type="Pfam" id="PF13304">
    <property type="entry name" value="AAA_21"/>
    <property type="match status" value="1"/>
</dbReference>
<organism evidence="3 4">
    <name type="scientific">Asticcacaulis taihuensis</name>
    <dbReference type="NCBI Taxonomy" id="260084"/>
    <lineage>
        <taxon>Bacteria</taxon>
        <taxon>Pseudomonadati</taxon>
        <taxon>Pseudomonadota</taxon>
        <taxon>Alphaproteobacteria</taxon>
        <taxon>Caulobacterales</taxon>
        <taxon>Caulobacteraceae</taxon>
        <taxon>Asticcacaulis</taxon>
    </lineage>
</organism>
<feature type="domain" description="ATPase AAA-type core" evidence="2">
    <location>
        <begin position="262"/>
        <end position="343"/>
    </location>
</feature>
<dbReference type="InterPro" id="IPR051396">
    <property type="entry name" value="Bact_Antivir_Def_Nuclease"/>
</dbReference>
<gene>
    <name evidence="3" type="ORF">SAMN02927928_2372</name>
</gene>
<dbReference type="AlphaFoldDB" id="A0A1G4S313"/>
<keyword evidence="4" id="KW-1185">Reference proteome</keyword>
<dbReference type="Pfam" id="PF13175">
    <property type="entry name" value="AAA_15"/>
    <property type="match status" value="1"/>
</dbReference>
<evidence type="ECO:0000313" key="3">
    <source>
        <dbReference type="EMBL" id="SCW63381.1"/>
    </source>
</evidence>
<dbReference type="STRING" id="260084.SAMN02927928_2372"/>
<dbReference type="CDD" id="cd00267">
    <property type="entry name" value="ABC_ATPase"/>
    <property type="match status" value="1"/>
</dbReference>
<reference evidence="4" key="1">
    <citation type="submission" date="2016-10" db="EMBL/GenBank/DDBJ databases">
        <authorList>
            <person name="Varghese N."/>
            <person name="Submissions S."/>
        </authorList>
    </citation>
    <scope>NUCLEOTIDE SEQUENCE [LARGE SCALE GENOMIC DNA]</scope>
    <source>
        <strain evidence="4">CGMCC 1.3431</strain>
    </source>
</reference>
<dbReference type="OrthoDB" id="9816534at2"/>
<accession>A0A1G4S313</accession>
<dbReference type="GO" id="GO:0016887">
    <property type="term" value="F:ATP hydrolysis activity"/>
    <property type="evidence" value="ECO:0007669"/>
    <property type="project" value="InterPro"/>
</dbReference>
<evidence type="ECO:0000259" key="1">
    <source>
        <dbReference type="Pfam" id="PF13175"/>
    </source>
</evidence>
<evidence type="ECO:0000259" key="2">
    <source>
        <dbReference type="Pfam" id="PF13304"/>
    </source>
</evidence>
<protein>
    <submittedName>
        <fullName evidence="3">ATPase/GTPase, AAA15 family</fullName>
    </submittedName>
</protein>
<proteinExistence type="predicted"/>
<dbReference type="Proteomes" id="UP000199150">
    <property type="component" value="Unassembled WGS sequence"/>
</dbReference>
<dbReference type="InterPro" id="IPR027417">
    <property type="entry name" value="P-loop_NTPase"/>
</dbReference>
<dbReference type="Gene3D" id="3.40.50.300">
    <property type="entry name" value="P-loop containing nucleotide triphosphate hydrolases"/>
    <property type="match status" value="2"/>
</dbReference>